<sequence>MMNYVRIRRHHPRGDKRQSNHRAETTLFFLHFPKMRKFATSATYLLWDLSVTGITRKEKGKNCSQGFIFFVSVGDNMLS</sequence>
<gene>
    <name evidence="2" type="ORF">TCM_004470</name>
</gene>
<evidence type="ECO:0000313" key="2">
    <source>
        <dbReference type="EMBL" id="EOX94856.1"/>
    </source>
</evidence>
<name>A0A061DRY1_THECC</name>
<dbReference type="Gramene" id="EOX94856">
    <property type="protein sequence ID" value="EOX94856"/>
    <property type="gene ID" value="TCM_004470"/>
</dbReference>
<dbReference type="Proteomes" id="UP000026915">
    <property type="component" value="Chromosome 1"/>
</dbReference>
<feature type="compositionally biased region" description="Basic residues" evidence="1">
    <location>
        <begin position="1"/>
        <end position="14"/>
    </location>
</feature>
<dbReference type="AlphaFoldDB" id="A0A061DRY1"/>
<evidence type="ECO:0000313" key="3">
    <source>
        <dbReference type="Proteomes" id="UP000026915"/>
    </source>
</evidence>
<reference evidence="2 3" key="1">
    <citation type="journal article" date="2013" name="Genome Biol.">
        <title>The genome sequence of the most widely cultivated cacao type and its use to identify candidate genes regulating pod color.</title>
        <authorList>
            <person name="Motamayor J.C."/>
            <person name="Mockaitis K."/>
            <person name="Schmutz J."/>
            <person name="Haiminen N."/>
            <person name="Iii D.L."/>
            <person name="Cornejo O."/>
            <person name="Findley S.D."/>
            <person name="Zheng P."/>
            <person name="Utro F."/>
            <person name="Royaert S."/>
            <person name="Saski C."/>
            <person name="Jenkins J."/>
            <person name="Podicheti R."/>
            <person name="Zhao M."/>
            <person name="Scheffler B.E."/>
            <person name="Stack J.C."/>
            <person name="Feltus F.A."/>
            <person name="Mustiga G.M."/>
            <person name="Amores F."/>
            <person name="Phillips W."/>
            <person name="Marelli J.P."/>
            <person name="May G.D."/>
            <person name="Shapiro H."/>
            <person name="Ma J."/>
            <person name="Bustamante C.D."/>
            <person name="Schnell R.J."/>
            <person name="Main D."/>
            <person name="Gilbert D."/>
            <person name="Parida L."/>
            <person name="Kuhn D.N."/>
        </authorList>
    </citation>
    <scope>NUCLEOTIDE SEQUENCE [LARGE SCALE GENOMIC DNA]</scope>
    <source>
        <strain evidence="3">cv. Matina 1-6</strain>
    </source>
</reference>
<dbReference type="HOGENOM" id="CLU_2610817_0_0_1"/>
<dbReference type="EMBL" id="CM001879">
    <property type="protein sequence ID" value="EOX94856.1"/>
    <property type="molecule type" value="Genomic_DNA"/>
</dbReference>
<accession>A0A061DRY1</accession>
<feature type="region of interest" description="Disordered" evidence="1">
    <location>
        <begin position="1"/>
        <end position="20"/>
    </location>
</feature>
<protein>
    <submittedName>
        <fullName evidence="2">Uncharacterized protein</fullName>
    </submittedName>
</protein>
<dbReference type="InParanoid" id="A0A061DRY1"/>
<organism evidence="2 3">
    <name type="scientific">Theobroma cacao</name>
    <name type="common">Cacao</name>
    <name type="synonym">Cocoa</name>
    <dbReference type="NCBI Taxonomy" id="3641"/>
    <lineage>
        <taxon>Eukaryota</taxon>
        <taxon>Viridiplantae</taxon>
        <taxon>Streptophyta</taxon>
        <taxon>Embryophyta</taxon>
        <taxon>Tracheophyta</taxon>
        <taxon>Spermatophyta</taxon>
        <taxon>Magnoliopsida</taxon>
        <taxon>eudicotyledons</taxon>
        <taxon>Gunneridae</taxon>
        <taxon>Pentapetalae</taxon>
        <taxon>rosids</taxon>
        <taxon>malvids</taxon>
        <taxon>Malvales</taxon>
        <taxon>Malvaceae</taxon>
        <taxon>Byttnerioideae</taxon>
        <taxon>Theobroma</taxon>
    </lineage>
</organism>
<proteinExistence type="predicted"/>
<evidence type="ECO:0000256" key="1">
    <source>
        <dbReference type="SAM" id="MobiDB-lite"/>
    </source>
</evidence>
<keyword evidence="3" id="KW-1185">Reference proteome</keyword>